<feature type="compositionally biased region" description="Basic residues" evidence="2">
    <location>
        <begin position="333"/>
        <end position="342"/>
    </location>
</feature>
<reference evidence="4" key="1">
    <citation type="journal article" date="2020" name="Stud. Mycol.">
        <title>101 Dothideomycetes genomes: a test case for predicting lifestyles and emergence of pathogens.</title>
        <authorList>
            <person name="Haridas S."/>
            <person name="Albert R."/>
            <person name="Binder M."/>
            <person name="Bloem J."/>
            <person name="Labutti K."/>
            <person name="Salamov A."/>
            <person name="Andreopoulos B."/>
            <person name="Baker S."/>
            <person name="Barry K."/>
            <person name="Bills G."/>
            <person name="Bluhm B."/>
            <person name="Cannon C."/>
            <person name="Castanera R."/>
            <person name="Culley D."/>
            <person name="Daum C."/>
            <person name="Ezra D."/>
            <person name="Gonzalez J."/>
            <person name="Henrissat B."/>
            <person name="Kuo A."/>
            <person name="Liang C."/>
            <person name="Lipzen A."/>
            <person name="Lutzoni F."/>
            <person name="Magnuson J."/>
            <person name="Mondo S."/>
            <person name="Nolan M."/>
            <person name="Ohm R."/>
            <person name="Pangilinan J."/>
            <person name="Park H.-J."/>
            <person name="Ramirez L."/>
            <person name="Alfaro M."/>
            <person name="Sun H."/>
            <person name="Tritt A."/>
            <person name="Yoshinaga Y."/>
            <person name="Zwiers L.-H."/>
            <person name="Turgeon B."/>
            <person name="Goodwin S."/>
            <person name="Spatafora J."/>
            <person name="Crous P."/>
            <person name="Grigoriev I."/>
        </authorList>
    </citation>
    <scope>NUCLEOTIDE SEQUENCE</scope>
    <source>
        <strain evidence="4">CBS 473.64</strain>
    </source>
</reference>
<proteinExistence type="inferred from homology"/>
<dbReference type="GO" id="GO:0016192">
    <property type="term" value="P:vesicle-mediated transport"/>
    <property type="evidence" value="ECO:0007669"/>
    <property type="project" value="InterPro"/>
</dbReference>
<dbReference type="GO" id="GO:0035658">
    <property type="term" value="C:Mon1-Ccz1 complex"/>
    <property type="evidence" value="ECO:0007669"/>
    <property type="project" value="InterPro"/>
</dbReference>
<sequence length="823" mass="90412">MSSTTIPKVVPAQLSFLALYNPSLGSSDATFHNQIVFYYSKAAKARSRIAGKDARAEKELREQENEKLRQVGLAQGMVGFARSFSNGAAVDSVETEKSRIVLHELETGWWILASVDLTQLPAHSSTTAAADEAAIEYSSREVSPPKLLLQQLVRAHSIFLLHHGNGLGHLYQKFSRDRFMDVLDRYWSRFASTWDVLLHASPAVDIYNGMKLAAGGELGMGVGEEEWGSGERLVLEDYVHNTDGLVDLMVSRFGEPSPLQERDKSEGPREADTASLNPWVGCGRSPSSSDGTVFSGVGAVSRKSLRDLSHWVESIYCYGDHAYGVRDNPTADRRRRRRHKRTQSSIRSVESAKPAGPTAPQREESSMNGTSTPRIPPPVVKSIETSLNKASAAVDASNSDQPQPPAPSASLGDTDTWMKYLTLGYGTAWGGGKKADDQGSTNDSSSSVKETPAAPMRQVEPTPDIDHVAEKLKSQIHLENSGYFAIGLKGDLGGSNVDDENEDGDWNNRTVLRTVYVELTPQPEPTTPGPYDNEADPMEKEFSLDFSFTSSTASRGRLSRLRPVVYIHRPFIYTFLFKHRTEALIIANFYRNLHTYFSPLHRALSNSTSPNKIAARLSQAFDPYTTTSSSSNDDTETNPQPIYDLAFDPRTLTVHSSLPNIPEPGTLIAEGLSSNAASIPAGWSRVEALNVHSQIIATVTSTRRNLAEIERTCKTSRGWWVVWMRLPPSQIDSQESNEPQDHDVEMEDFDTDQLREAFLVRRARDAHRHKAQSSGSRFGSAMWGGGSSKKTGGAAAGWGPKGLAEGIGIDARRYVEGLLSLNR</sequence>
<feature type="region of interest" description="Disordered" evidence="2">
    <location>
        <begin position="323"/>
        <end position="413"/>
    </location>
</feature>
<feature type="domain" description="CCZ1/INTU/HSP4 first Longin" evidence="3">
    <location>
        <begin position="15"/>
        <end position="126"/>
    </location>
</feature>
<evidence type="ECO:0000259" key="3">
    <source>
        <dbReference type="Pfam" id="PF19031"/>
    </source>
</evidence>
<dbReference type="PANTHER" id="PTHR13056:SF0">
    <property type="entry name" value="VACUOLAR FUSION PROTEIN CCZ1 HOMOLOG-RELATED"/>
    <property type="match status" value="1"/>
</dbReference>
<organism evidence="4 5">
    <name type="scientific">Massarina eburnea CBS 473.64</name>
    <dbReference type="NCBI Taxonomy" id="1395130"/>
    <lineage>
        <taxon>Eukaryota</taxon>
        <taxon>Fungi</taxon>
        <taxon>Dikarya</taxon>
        <taxon>Ascomycota</taxon>
        <taxon>Pezizomycotina</taxon>
        <taxon>Dothideomycetes</taxon>
        <taxon>Pleosporomycetidae</taxon>
        <taxon>Pleosporales</taxon>
        <taxon>Massarineae</taxon>
        <taxon>Massarinaceae</taxon>
        <taxon>Massarina</taxon>
    </lineage>
</organism>
<keyword evidence="5" id="KW-1185">Reference proteome</keyword>
<gene>
    <name evidence="4" type="ORF">P280DRAFT_547891</name>
</gene>
<evidence type="ECO:0000313" key="4">
    <source>
        <dbReference type="EMBL" id="KAF2642405.1"/>
    </source>
</evidence>
<feature type="compositionally biased region" description="Polar residues" evidence="2">
    <location>
        <begin position="438"/>
        <end position="449"/>
    </location>
</feature>
<dbReference type="OrthoDB" id="240546at2759"/>
<feature type="region of interest" description="Disordered" evidence="2">
    <location>
        <begin position="429"/>
        <end position="461"/>
    </location>
</feature>
<feature type="compositionally biased region" description="Basic and acidic residues" evidence="2">
    <location>
        <begin position="260"/>
        <end position="272"/>
    </location>
</feature>
<evidence type="ECO:0000256" key="1">
    <source>
        <dbReference type="ARBA" id="ARBA00005352"/>
    </source>
</evidence>
<dbReference type="Pfam" id="PF19031">
    <property type="entry name" value="Intu_longin_1"/>
    <property type="match status" value="1"/>
</dbReference>
<accession>A0A6A6S474</accession>
<dbReference type="Proteomes" id="UP000799753">
    <property type="component" value="Unassembled WGS sequence"/>
</dbReference>
<feature type="region of interest" description="Disordered" evidence="2">
    <location>
        <begin position="256"/>
        <end position="294"/>
    </location>
</feature>
<dbReference type="InterPro" id="IPR013176">
    <property type="entry name" value="Ccz1"/>
</dbReference>
<dbReference type="AlphaFoldDB" id="A0A6A6S474"/>
<dbReference type="EMBL" id="MU006781">
    <property type="protein sequence ID" value="KAF2642405.1"/>
    <property type="molecule type" value="Genomic_DNA"/>
</dbReference>
<evidence type="ECO:0000313" key="5">
    <source>
        <dbReference type="Proteomes" id="UP000799753"/>
    </source>
</evidence>
<dbReference type="InterPro" id="IPR043987">
    <property type="entry name" value="CCZ1/INTU/HSP4_longin_1"/>
</dbReference>
<evidence type="ECO:0000256" key="2">
    <source>
        <dbReference type="SAM" id="MobiDB-lite"/>
    </source>
</evidence>
<comment type="similarity">
    <text evidence="1">Belongs to the CCZ1 family.</text>
</comment>
<protein>
    <recommendedName>
        <fullName evidence="3">CCZ1/INTU/HSP4 first Longin domain-containing protein</fullName>
    </recommendedName>
</protein>
<name>A0A6A6S474_9PLEO</name>
<dbReference type="PANTHER" id="PTHR13056">
    <property type="entry name" value="VACUOLAR FUSION PROTEIN CCZ1 HOMOLOG-RELATED"/>
    <property type="match status" value="1"/>
</dbReference>